<accession>A0A918PCK7</accession>
<name>A0A918PCK7_9ACTN</name>
<dbReference type="Pfam" id="PF01814">
    <property type="entry name" value="Hemerythrin"/>
    <property type="match status" value="1"/>
</dbReference>
<dbReference type="PANTHER" id="PTHR35585:SF1">
    <property type="entry name" value="HHE DOMAIN PROTEIN (AFU_ORTHOLOGUE AFUA_4G00730)"/>
    <property type="match status" value="1"/>
</dbReference>
<feature type="region of interest" description="Disordered" evidence="1">
    <location>
        <begin position="193"/>
        <end position="221"/>
    </location>
</feature>
<gene>
    <name evidence="3" type="ORF">GCM10010365_17630</name>
</gene>
<evidence type="ECO:0000259" key="2">
    <source>
        <dbReference type="Pfam" id="PF01814"/>
    </source>
</evidence>
<evidence type="ECO:0000313" key="4">
    <source>
        <dbReference type="Proteomes" id="UP000622166"/>
    </source>
</evidence>
<comment type="caution">
    <text evidence="3">The sequence shown here is derived from an EMBL/GenBank/DDBJ whole genome shotgun (WGS) entry which is preliminary data.</text>
</comment>
<dbReference type="InterPro" id="IPR012312">
    <property type="entry name" value="Hemerythrin-like"/>
</dbReference>
<proteinExistence type="predicted"/>
<dbReference type="EMBL" id="BMVW01000002">
    <property type="protein sequence ID" value="GGY99422.1"/>
    <property type="molecule type" value="Genomic_DNA"/>
</dbReference>
<reference evidence="3" key="1">
    <citation type="journal article" date="2014" name="Int. J. Syst. Evol. Microbiol.">
        <title>Complete genome sequence of Corynebacterium casei LMG S-19264T (=DSM 44701T), isolated from a smear-ripened cheese.</title>
        <authorList>
            <consortium name="US DOE Joint Genome Institute (JGI-PGF)"/>
            <person name="Walter F."/>
            <person name="Albersmeier A."/>
            <person name="Kalinowski J."/>
            <person name="Ruckert C."/>
        </authorList>
    </citation>
    <scope>NUCLEOTIDE SEQUENCE</scope>
    <source>
        <strain evidence="3">JCM 4815</strain>
    </source>
</reference>
<dbReference type="PANTHER" id="PTHR35585">
    <property type="entry name" value="HHE DOMAIN PROTEIN (AFU_ORTHOLOGUE AFUA_4G00730)"/>
    <property type="match status" value="1"/>
</dbReference>
<evidence type="ECO:0000313" key="3">
    <source>
        <dbReference type="EMBL" id="GGY99422.1"/>
    </source>
</evidence>
<feature type="region of interest" description="Disordered" evidence="1">
    <location>
        <begin position="1"/>
        <end position="22"/>
    </location>
</feature>
<keyword evidence="4" id="KW-1185">Reference proteome</keyword>
<sequence>MAPVPPGGRCATAGPTRRPAAQSAIYRGRARYLGGATEHPHHCGSKEHPVGHGGDVIHELTTDHREVEDMFAQIEALPSGDSRRKELADKVTIELVRHSVAEEMYLYPTVREHLPNGDSIADKELEDHAKAERTMKDLERCQADDPQFDRLMTELMSEIRDHVADEEGNLFPMMRQTCSAEDLQRLGDKVRTAKKMAPTRPHPSAPDTPPGNKLLGPGAGMVDRLRDALTGRGKSD</sequence>
<reference evidence="3" key="2">
    <citation type="submission" date="2020-09" db="EMBL/GenBank/DDBJ databases">
        <authorList>
            <person name="Sun Q."/>
            <person name="Ohkuma M."/>
        </authorList>
    </citation>
    <scope>NUCLEOTIDE SEQUENCE</scope>
    <source>
        <strain evidence="3">JCM 4815</strain>
    </source>
</reference>
<dbReference type="Gene3D" id="1.20.120.520">
    <property type="entry name" value="nmb1532 protein domain like"/>
    <property type="match status" value="1"/>
</dbReference>
<dbReference type="Proteomes" id="UP000622166">
    <property type="component" value="Unassembled WGS sequence"/>
</dbReference>
<dbReference type="AlphaFoldDB" id="A0A918PCK7"/>
<evidence type="ECO:0000256" key="1">
    <source>
        <dbReference type="SAM" id="MobiDB-lite"/>
    </source>
</evidence>
<feature type="compositionally biased region" description="Pro residues" evidence="1">
    <location>
        <begin position="200"/>
        <end position="209"/>
    </location>
</feature>
<dbReference type="CDD" id="cd12108">
    <property type="entry name" value="Hr-like"/>
    <property type="match status" value="1"/>
</dbReference>
<organism evidence="3 4">
    <name type="scientific">Streptomyces poonensis</name>
    <dbReference type="NCBI Taxonomy" id="68255"/>
    <lineage>
        <taxon>Bacteria</taxon>
        <taxon>Bacillati</taxon>
        <taxon>Actinomycetota</taxon>
        <taxon>Actinomycetes</taxon>
        <taxon>Kitasatosporales</taxon>
        <taxon>Streptomycetaceae</taxon>
        <taxon>Streptomyces</taxon>
    </lineage>
</organism>
<protein>
    <submittedName>
        <fullName evidence="3">Hemerythrin</fullName>
    </submittedName>
</protein>
<feature type="domain" description="Hemerythrin-like" evidence="2">
    <location>
        <begin position="56"/>
        <end position="173"/>
    </location>
</feature>